<evidence type="ECO:0000256" key="13">
    <source>
        <dbReference type="SAM" id="Phobius"/>
    </source>
</evidence>
<sequence>MIELLSCACYIALIGGVSFVLGRIVPKSWFHWDKAPFAAYGFERQGKLYEKLGIRYWQKKLPDMSRILPGTMPAKKIGGDYKARLPQMLRETCVAELTHWLLCVAGLHCLTLWPTVGGLAVVCLNILGNLPFILIQRYNRPRLARLLEKTGGTAALEQETCQAD</sequence>
<evidence type="ECO:0000256" key="12">
    <source>
        <dbReference type="ARBA" id="ARBA00025324"/>
    </source>
</evidence>
<evidence type="ECO:0000256" key="7">
    <source>
        <dbReference type="ARBA" id="ARBA00023136"/>
    </source>
</evidence>
<evidence type="ECO:0000256" key="3">
    <source>
        <dbReference type="ARBA" id="ARBA00022679"/>
    </source>
</evidence>
<proteinExistence type="inferred from homology"/>
<keyword evidence="7 13" id="KW-0472">Membrane</keyword>
<evidence type="ECO:0000256" key="9">
    <source>
        <dbReference type="ARBA" id="ARBA00023588"/>
    </source>
</evidence>
<accession>A0A9D0Z362</accession>
<dbReference type="GO" id="GO:0016746">
    <property type="term" value="F:acyltransferase activity"/>
    <property type="evidence" value="ECO:0007669"/>
    <property type="project" value="UniProtKB-KW"/>
</dbReference>
<keyword evidence="6 13" id="KW-1133">Transmembrane helix</keyword>
<reference evidence="14" key="2">
    <citation type="journal article" date="2021" name="PeerJ">
        <title>Extensive microbial diversity within the chicken gut microbiome revealed by metagenomics and culture.</title>
        <authorList>
            <person name="Gilroy R."/>
            <person name="Ravi A."/>
            <person name="Getino M."/>
            <person name="Pursley I."/>
            <person name="Horton D.L."/>
            <person name="Alikhan N.F."/>
            <person name="Baker D."/>
            <person name="Gharbi K."/>
            <person name="Hall N."/>
            <person name="Watson M."/>
            <person name="Adriaenssens E.M."/>
            <person name="Foster-Nyarko E."/>
            <person name="Jarju S."/>
            <person name="Secka A."/>
            <person name="Antonio M."/>
            <person name="Oren A."/>
            <person name="Chaudhuri R.R."/>
            <person name="La Ragione R."/>
            <person name="Hildebrand F."/>
            <person name="Pallen M.J."/>
        </authorList>
    </citation>
    <scope>NUCLEOTIDE SEQUENCE</scope>
    <source>
        <strain evidence="14">13361</strain>
    </source>
</reference>
<keyword evidence="2" id="KW-1003">Cell membrane</keyword>
<evidence type="ECO:0000256" key="2">
    <source>
        <dbReference type="ARBA" id="ARBA00022475"/>
    </source>
</evidence>
<evidence type="ECO:0000256" key="11">
    <source>
        <dbReference type="ARBA" id="ARBA00023667"/>
    </source>
</evidence>
<protein>
    <recommendedName>
        <fullName evidence="11">Glycosyl-4,4'-diaponeurosporenoate acyltransferase</fullName>
    </recommendedName>
</protein>
<keyword evidence="3" id="KW-0808">Transferase</keyword>
<dbReference type="Proteomes" id="UP000886796">
    <property type="component" value="Unassembled WGS sequence"/>
</dbReference>
<organism evidence="14 15">
    <name type="scientific">Candidatus Faecousia excrementigallinarum</name>
    <dbReference type="NCBI Taxonomy" id="2840806"/>
    <lineage>
        <taxon>Bacteria</taxon>
        <taxon>Bacillati</taxon>
        <taxon>Bacillota</taxon>
        <taxon>Clostridia</taxon>
        <taxon>Eubacteriales</taxon>
        <taxon>Oscillospiraceae</taxon>
        <taxon>Faecousia</taxon>
    </lineage>
</organism>
<comment type="pathway">
    <text evidence="9">Carotenoid biosynthesis; staphyloxanthin biosynthesis; staphyloxanthin from farnesyl diphosphate: step 5/5.</text>
</comment>
<comment type="subcellular location">
    <subcellularLocation>
        <location evidence="1">Cell membrane</location>
        <topology evidence="1">Single-pass membrane protein</topology>
    </subcellularLocation>
</comment>
<name>A0A9D0Z362_9FIRM</name>
<evidence type="ECO:0000313" key="14">
    <source>
        <dbReference type="EMBL" id="HIQ68426.1"/>
    </source>
</evidence>
<keyword evidence="4 13" id="KW-0812">Transmembrane</keyword>
<comment type="function">
    <text evidence="12">Catalyzes the acylation of glycosyl-4,4'-diaponeurosporenoate, i.e. the esterification of glucose at the C6'' position with the carboxyl group of the C(15) fatty acid 12-methyltetradecanoic acid, to yield staphyloxanthin. This is the last step in the biosynthesis of this orange pigment, present in most staphylococci strains.</text>
</comment>
<gene>
    <name evidence="14" type="ORF">IAB74_07975</name>
</gene>
<dbReference type="InterPro" id="IPR044021">
    <property type="entry name" value="CrtO"/>
</dbReference>
<evidence type="ECO:0000256" key="4">
    <source>
        <dbReference type="ARBA" id="ARBA00022692"/>
    </source>
</evidence>
<reference evidence="14" key="1">
    <citation type="submission" date="2020-10" db="EMBL/GenBank/DDBJ databases">
        <authorList>
            <person name="Gilroy R."/>
        </authorList>
    </citation>
    <scope>NUCLEOTIDE SEQUENCE</scope>
    <source>
        <strain evidence="14">13361</strain>
    </source>
</reference>
<dbReference type="EMBL" id="DVFK01000109">
    <property type="protein sequence ID" value="HIQ68426.1"/>
    <property type="molecule type" value="Genomic_DNA"/>
</dbReference>
<dbReference type="GO" id="GO:0005886">
    <property type="term" value="C:plasma membrane"/>
    <property type="evidence" value="ECO:0007669"/>
    <property type="project" value="UniProtKB-SubCell"/>
</dbReference>
<keyword evidence="5" id="KW-0732">Signal</keyword>
<dbReference type="AlphaFoldDB" id="A0A9D0Z362"/>
<dbReference type="Pfam" id="PF18927">
    <property type="entry name" value="CrtO"/>
    <property type="match status" value="1"/>
</dbReference>
<evidence type="ECO:0000256" key="1">
    <source>
        <dbReference type="ARBA" id="ARBA00004162"/>
    </source>
</evidence>
<evidence type="ECO:0000256" key="6">
    <source>
        <dbReference type="ARBA" id="ARBA00022989"/>
    </source>
</evidence>
<keyword evidence="8 14" id="KW-0012">Acyltransferase</keyword>
<comment type="caution">
    <text evidence="14">The sequence shown here is derived from an EMBL/GenBank/DDBJ whole genome shotgun (WGS) entry which is preliminary data.</text>
</comment>
<comment type="similarity">
    <text evidence="10">Belongs to the acyltransferase CrtO family.</text>
</comment>
<feature type="transmembrane region" description="Helical" evidence="13">
    <location>
        <begin position="116"/>
        <end position="135"/>
    </location>
</feature>
<evidence type="ECO:0000256" key="10">
    <source>
        <dbReference type="ARBA" id="ARBA00023603"/>
    </source>
</evidence>
<evidence type="ECO:0000256" key="5">
    <source>
        <dbReference type="ARBA" id="ARBA00022729"/>
    </source>
</evidence>
<evidence type="ECO:0000313" key="15">
    <source>
        <dbReference type="Proteomes" id="UP000886796"/>
    </source>
</evidence>
<evidence type="ECO:0000256" key="8">
    <source>
        <dbReference type="ARBA" id="ARBA00023315"/>
    </source>
</evidence>